<dbReference type="Gene3D" id="1.10.260.40">
    <property type="entry name" value="lambda repressor-like DNA-binding domains"/>
    <property type="match status" value="1"/>
</dbReference>
<dbReference type="GeneID" id="96228725"/>
<dbReference type="PROSITE" id="PS50943">
    <property type="entry name" value="HTH_CROC1"/>
    <property type="match status" value="1"/>
</dbReference>
<dbReference type="SMART" id="SM00530">
    <property type="entry name" value="HTH_XRE"/>
    <property type="match status" value="1"/>
</dbReference>
<sequence>MQKPDKRAIGERIRKHREELNMSREQLSEIMGITSKFLSDIEFGLRGFSIEKLFLFSESLNLSTEYILFGTGPSINDRIFLQSINKCPEEKKEYLLLILNKIIESYNIDTKTV</sequence>
<dbReference type="Pfam" id="PF01381">
    <property type="entry name" value="HTH_3"/>
    <property type="match status" value="1"/>
</dbReference>
<organism evidence="2 3">
    <name type="scientific">Blautia obeum</name>
    <dbReference type="NCBI Taxonomy" id="40520"/>
    <lineage>
        <taxon>Bacteria</taxon>
        <taxon>Bacillati</taxon>
        <taxon>Bacillota</taxon>
        <taxon>Clostridia</taxon>
        <taxon>Lachnospirales</taxon>
        <taxon>Lachnospiraceae</taxon>
        <taxon>Blautia</taxon>
    </lineage>
</organism>
<gene>
    <name evidence="2" type="ORF">ERS852533_01807</name>
</gene>
<dbReference type="SUPFAM" id="SSF47413">
    <property type="entry name" value="lambda repressor-like DNA-binding domains"/>
    <property type="match status" value="1"/>
</dbReference>
<dbReference type="OrthoDB" id="371153at2"/>
<feature type="domain" description="HTH cro/C1-type" evidence="1">
    <location>
        <begin position="13"/>
        <end position="67"/>
    </location>
</feature>
<dbReference type="InterPro" id="IPR010982">
    <property type="entry name" value="Lambda_DNA-bd_dom_sf"/>
</dbReference>
<reference evidence="2 3" key="1">
    <citation type="submission" date="2015-09" db="EMBL/GenBank/DDBJ databases">
        <authorList>
            <consortium name="Pathogen Informatics"/>
        </authorList>
    </citation>
    <scope>NUCLEOTIDE SEQUENCE [LARGE SCALE GENOMIC DNA]</scope>
    <source>
        <strain evidence="2 3">2789STDY5834921</strain>
    </source>
</reference>
<accession>A0A174PC88</accession>
<dbReference type="GO" id="GO:0003677">
    <property type="term" value="F:DNA binding"/>
    <property type="evidence" value="ECO:0007669"/>
    <property type="project" value="InterPro"/>
</dbReference>
<dbReference type="RefSeq" id="WP_055056085.1">
    <property type="nucleotide sequence ID" value="NZ_CZBA01000009.1"/>
</dbReference>
<dbReference type="Proteomes" id="UP000095413">
    <property type="component" value="Unassembled WGS sequence"/>
</dbReference>
<name>A0A174PC88_9FIRM</name>
<evidence type="ECO:0000313" key="3">
    <source>
        <dbReference type="Proteomes" id="UP000095413"/>
    </source>
</evidence>
<evidence type="ECO:0000313" key="2">
    <source>
        <dbReference type="EMBL" id="CUP57101.1"/>
    </source>
</evidence>
<dbReference type="CDD" id="cd00093">
    <property type="entry name" value="HTH_XRE"/>
    <property type="match status" value="1"/>
</dbReference>
<protein>
    <submittedName>
        <fullName evidence="2">Anaerobic benzoate catabolism transcriptional regulator</fullName>
    </submittedName>
</protein>
<evidence type="ECO:0000259" key="1">
    <source>
        <dbReference type="PROSITE" id="PS50943"/>
    </source>
</evidence>
<dbReference type="AlphaFoldDB" id="A0A174PC88"/>
<dbReference type="EMBL" id="CZBA01000009">
    <property type="protein sequence ID" value="CUP57101.1"/>
    <property type="molecule type" value="Genomic_DNA"/>
</dbReference>
<proteinExistence type="predicted"/>
<dbReference type="InterPro" id="IPR001387">
    <property type="entry name" value="Cro/C1-type_HTH"/>
</dbReference>